<comment type="caution">
    <text evidence="1">The sequence shown here is derived from an EMBL/GenBank/DDBJ whole genome shotgun (WGS) entry which is preliminary data.</text>
</comment>
<gene>
    <name evidence="1" type="ORF">MLD38_024799</name>
</gene>
<dbReference type="Proteomes" id="UP001057402">
    <property type="component" value="Chromosome 7"/>
</dbReference>
<sequence>MPFWVRPSDPEEDLGLSSCTDEAGGGEFQWELWRTSIQQVCWDASFSSLLGSRASSDELLTQHRLAMEEETMEMLKEALASRNTSGNLSAKVTSKLHILEAQHQVKCEVCERNPQSKNDDGRSCPES</sequence>
<dbReference type="EMBL" id="CM042886">
    <property type="protein sequence ID" value="KAI4339914.1"/>
    <property type="molecule type" value="Genomic_DNA"/>
</dbReference>
<evidence type="ECO:0000313" key="2">
    <source>
        <dbReference type="Proteomes" id="UP001057402"/>
    </source>
</evidence>
<accession>A0ACB9NTD7</accession>
<proteinExistence type="predicted"/>
<protein>
    <submittedName>
        <fullName evidence="1">Uncharacterized protein</fullName>
    </submittedName>
</protein>
<organism evidence="1 2">
    <name type="scientific">Melastoma candidum</name>
    <dbReference type="NCBI Taxonomy" id="119954"/>
    <lineage>
        <taxon>Eukaryota</taxon>
        <taxon>Viridiplantae</taxon>
        <taxon>Streptophyta</taxon>
        <taxon>Embryophyta</taxon>
        <taxon>Tracheophyta</taxon>
        <taxon>Spermatophyta</taxon>
        <taxon>Magnoliopsida</taxon>
        <taxon>eudicotyledons</taxon>
        <taxon>Gunneridae</taxon>
        <taxon>Pentapetalae</taxon>
        <taxon>rosids</taxon>
        <taxon>malvids</taxon>
        <taxon>Myrtales</taxon>
        <taxon>Melastomataceae</taxon>
        <taxon>Melastomatoideae</taxon>
        <taxon>Melastomateae</taxon>
        <taxon>Melastoma</taxon>
    </lineage>
</organism>
<reference evidence="2" key="1">
    <citation type="journal article" date="2023" name="Front. Plant Sci.">
        <title>Chromosomal-level genome assembly of Melastoma candidum provides insights into trichome evolution.</title>
        <authorList>
            <person name="Zhong Y."/>
            <person name="Wu W."/>
            <person name="Sun C."/>
            <person name="Zou P."/>
            <person name="Liu Y."/>
            <person name="Dai S."/>
            <person name="Zhou R."/>
        </authorList>
    </citation>
    <scope>NUCLEOTIDE SEQUENCE [LARGE SCALE GENOMIC DNA]</scope>
</reference>
<name>A0ACB9NTD7_9MYRT</name>
<keyword evidence="2" id="KW-1185">Reference proteome</keyword>
<evidence type="ECO:0000313" key="1">
    <source>
        <dbReference type="EMBL" id="KAI4339914.1"/>
    </source>
</evidence>